<reference evidence="1 2" key="1">
    <citation type="submission" date="2024-02" db="EMBL/GenBank/DDBJ databases">
        <title>Deinococcus xinjiangensis NBRC 107630.</title>
        <authorList>
            <person name="Ichikawa N."/>
            <person name="Katano-Makiyama Y."/>
            <person name="Hidaka K."/>
        </authorList>
    </citation>
    <scope>NUCLEOTIDE SEQUENCE [LARGE SCALE GENOMIC DNA]</scope>
    <source>
        <strain evidence="1 2">NBRC 107630</strain>
    </source>
</reference>
<dbReference type="Gene3D" id="3.40.50.10320">
    <property type="entry name" value="LmbE-like"/>
    <property type="match status" value="1"/>
</dbReference>
<dbReference type="Pfam" id="PF02585">
    <property type="entry name" value="PIG-L"/>
    <property type="match status" value="1"/>
</dbReference>
<accession>A0ABP9VJR8</accession>
<dbReference type="InterPro" id="IPR003737">
    <property type="entry name" value="GlcNAc_PI_deacetylase-related"/>
</dbReference>
<comment type="caution">
    <text evidence="1">The sequence shown here is derived from an EMBL/GenBank/DDBJ whole genome shotgun (WGS) entry which is preliminary data.</text>
</comment>
<sequence>MLQQARASGAQVYVAWMTAGDGFEFDAVLTQRVLDPSFQNMRELGQTRIGEALRAAGVLGIPPDHTFTLGYPDGGLFHLFTTNYDDPYTAPHTGASKVYVSGALSPGNAFTGRNLEADIRRVLDQIKPDLVLAPAPQDFHSDHHTLSYLALRLMSERHQEARLRYWVVHGALEWPVPKGLHPNLPLTIPPRASHLPWQQVPLNPAEEKIKLQAVNVYQTQTRIMGRFMRAFVRRNELLSLEPLPEIAAPRSNKAP</sequence>
<dbReference type="PANTHER" id="PTHR12993:SF29">
    <property type="entry name" value="BLR3841 PROTEIN"/>
    <property type="match status" value="1"/>
</dbReference>
<evidence type="ECO:0008006" key="3">
    <source>
        <dbReference type="Google" id="ProtNLM"/>
    </source>
</evidence>
<dbReference type="InterPro" id="IPR024078">
    <property type="entry name" value="LmbE-like_dom_sf"/>
</dbReference>
<name>A0ABP9VJR8_9DEIO</name>
<keyword evidence="2" id="KW-1185">Reference proteome</keyword>
<evidence type="ECO:0000313" key="2">
    <source>
        <dbReference type="Proteomes" id="UP001458946"/>
    </source>
</evidence>
<proteinExistence type="predicted"/>
<dbReference type="PANTHER" id="PTHR12993">
    <property type="entry name" value="N-ACETYLGLUCOSAMINYL-PHOSPHATIDYLINOSITOL DE-N-ACETYLASE-RELATED"/>
    <property type="match status" value="1"/>
</dbReference>
<protein>
    <recommendedName>
        <fullName evidence="3">PIG-L family deacetylase</fullName>
    </recommendedName>
</protein>
<evidence type="ECO:0000313" key="1">
    <source>
        <dbReference type="EMBL" id="GAA5504500.1"/>
    </source>
</evidence>
<dbReference type="SUPFAM" id="SSF102588">
    <property type="entry name" value="LmbE-like"/>
    <property type="match status" value="1"/>
</dbReference>
<dbReference type="Proteomes" id="UP001458946">
    <property type="component" value="Unassembled WGS sequence"/>
</dbReference>
<gene>
    <name evidence="1" type="ORF">Dxin01_04275</name>
</gene>
<organism evidence="1 2">
    <name type="scientific">Deinococcus xinjiangensis</name>
    <dbReference type="NCBI Taxonomy" id="457454"/>
    <lineage>
        <taxon>Bacteria</taxon>
        <taxon>Thermotogati</taxon>
        <taxon>Deinococcota</taxon>
        <taxon>Deinococci</taxon>
        <taxon>Deinococcales</taxon>
        <taxon>Deinococcaceae</taxon>
        <taxon>Deinococcus</taxon>
    </lineage>
</organism>
<dbReference type="EMBL" id="BAABRN010000140">
    <property type="protein sequence ID" value="GAA5504500.1"/>
    <property type="molecule type" value="Genomic_DNA"/>
</dbReference>